<reference evidence="8" key="6">
    <citation type="submission" date="2021-07" db="EMBL/GenBank/DDBJ databases">
        <title>Whole-Genome Sequences of non-enterica strains of Salmonella enterica isolated from poultry houses.</title>
        <authorList>
            <person name="Lamas A."/>
            <person name="Regal P."/>
            <person name="Miranda J.M."/>
            <person name="Vazquez B."/>
            <person name="Cepeda A."/>
            <person name="Franco C.M."/>
        </authorList>
    </citation>
    <scope>NUCLEOTIDE SEQUENCE</scope>
    <source>
        <strain evidence="8">LHICA_AZ23</strain>
    </source>
</reference>
<reference evidence="5" key="3">
    <citation type="submission" date="2018-07" db="EMBL/GenBank/DDBJ databases">
        <authorList>
            <person name="Ashton P.M."/>
            <person name="Dallman T."/>
            <person name="Nair S."/>
            <person name="De Pinna E."/>
            <person name="Peters T."/>
            <person name="Grant K."/>
        </authorList>
    </citation>
    <scope>NUCLEOTIDE SEQUENCE [LARGE SCALE GENOMIC DNA]</scope>
    <source>
        <strain evidence="5">475813</strain>
    </source>
</reference>
<dbReference type="Pfam" id="PF00563">
    <property type="entry name" value="EAL"/>
    <property type="match status" value="1"/>
</dbReference>
<comment type="subunit">
    <text evidence="2">Interacts with FlhD in the FlhC(2)FlhD(4) heterohexamer, inhibiting its ability to activate transcription.</text>
</comment>
<evidence type="ECO:0000313" key="5">
    <source>
        <dbReference type="EMBL" id="ECI4936063.1"/>
    </source>
</evidence>
<evidence type="ECO:0000259" key="4">
    <source>
        <dbReference type="PROSITE" id="PS50883"/>
    </source>
</evidence>
<feature type="domain" description="EAL" evidence="4">
    <location>
        <begin position="1"/>
        <end position="77"/>
    </location>
</feature>
<dbReference type="EMBL" id="UGXC01000003">
    <property type="protein sequence ID" value="SUG50657.1"/>
    <property type="molecule type" value="Genomic_DNA"/>
</dbReference>
<reference evidence="12 13" key="2">
    <citation type="submission" date="2018-06" db="EMBL/GenBank/DDBJ databases">
        <authorList>
            <consortium name="Pathogen Informatics"/>
            <person name="Doyle S."/>
        </authorList>
    </citation>
    <scope>NUCLEOTIDE SEQUENCE [LARGE SCALE GENOMIC DNA]</scope>
    <source>
        <strain evidence="10 13">NCTC7295</strain>
        <strain evidence="11 14">NCTC7303</strain>
        <strain evidence="9 12">NCTC7307</strain>
    </source>
</reference>
<dbReference type="EMBL" id="AAIVIG010000010">
    <property type="protein sequence ID" value="ECI4936063.1"/>
    <property type="molecule type" value="Genomic_DNA"/>
</dbReference>
<evidence type="ECO:0000313" key="6">
    <source>
        <dbReference type="EMBL" id="EDH0570449.1"/>
    </source>
</evidence>
<name>A0A2X4T0T0_SALER</name>
<evidence type="ECO:0000256" key="3">
    <source>
        <dbReference type="ARBA" id="ARBA00018009"/>
    </source>
</evidence>
<evidence type="ECO:0000313" key="12">
    <source>
        <dbReference type="Proteomes" id="UP000248731"/>
    </source>
</evidence>
<evidence type="ECO:0000313" key="9">
    <source>
        <dbReference type="EMBL" id="SQI19969.1"/>
    </source>
</evidence>
<evidence type="ECO:0000313" key="10">
    <source>
        <dbReference type="EMBL" id="SUG12959.1"/>
    </source>
</evidence>
<dbReference type="AlphaFoldDB" id="A0A2X4T0T0"/>
<gene>
    <name evidence="9" type="primary">cph2</name>
    <name evidence="6" type="ORF">AHX45_09565</name>
    <name evidence="5" type="ORF">DSQ81_09635</name>
    <name evidence="7" type="ORF">GBZ58_19270</name>
    <name evidence="8" type="ORF">KX325_17235</name>
    <name evidence="10" type="ORF">NCTC7295_00511</name>
    <name evidence="11" type="ORF">NCTC7303_02958</name>
    <name evidence="9" type="ORF">NCTC7307_00532</name>
</gene>
<dbReference type="GO" id="GO:0071111">
    <property type="term" value="F:cyclic-guanylate-specific phosphodiesterase activity"/>
    <property type="evidence" value="ECO:0007669"/>
    <property type="project" value="InterPro"/>
</dbReference>
<dbReference type="Proteomes" id="UP000255443">
    <property type="component" value="Unassembled WGS sequence"/>
</dbReference>
<dbReference type="Gene3D" id="3.20.20.450">
    <property type="entry name" value="EAL domain"/>
    <property type="match status" value="1"/>
</dbReference>
<evidence type="ECO:0000313" key="7">
    <source>
        <dbReference type="EMBL" id="HAB4462624.1"/>
    </source>
</evidence>
<comment type="similarity">
    <text evidence="1">Belongs to the YdiV family.</text>
</comment>
<dbReference type="PANTHER" id="PTHR33121:SF70">
    <property type="entry name" value="SIGNALING PROTEIN YKOW"/>
    <property type="match status" value="1"/>
</dbReference>
<dbReference type="EMBL" id="AAMGFJ010000008">
    <property type="protein sequence ID" value="EDH0570449.1"/>
    <property type="molecule type" value="Genomic_DNA"/>
</dbReference>
<reference evidence="7" key="5">
    <citation type="submission" date="2019-10" db="EMBL/GenBank/DDBJ databases">
        <authorList>
            <consortium name="NCBI Pathogen Detection Project"/>
        </authorList>
    </citation>
    <scope>NUCLEOTIDE SEQUENCE</scope>
    <source>
        <strain evidence="7">Salmonella enterica</strain>
    </source>
</reference>
<reference evidence="7" key="1">
    <citation type="journal article" date="2018" name="Genome Biol.">
        <title>SKESA: strategic k-mer extension for scrupulous assemblies.</title>
        <authorList>
            <person name="Souvorov A."/>
            <person name="Agarwala R."/>
            <person name="Lipman D.J."/>
        </authorList>
    </citation>
    <scope>NUCLEOTIDE SEQUENCE</scope>
    <source>
        <strain evidence="7">Salmonella enterica</strain>
    </source>
</reference>
<accession>A0A2X4T0T0</accession>
<dbReference type="EMBL" id="DAAGTC010000016">
    <property type="protein sequence ID" value="HAB4462624.1"/>
    <property type="molecule type" value="Genomic_DNA"/>
</dbReference>
<reference evidence="6" key="4">
    <citation type="submission" date="2018-07" db="EMBL/GenBank/DDBJ databases">
        <authorList>
            <consortium name="GenomeTrakr network: Whole genome sequencing for foodborne pathogen traceback"/>
        </authorList>
    </citation>
    <scope>NUCLEOTIDE SEQUENCE</scope>
    <source>
        <strain evidence="6">FDA00001204</strain>
    </source>
</reference>
<organism evidence="9 12">
    <name type="scientific">Salmonella enterica subsp. arizonae</name>
    <dbReference type="NCBI Taxonomy" id="59203"/>
    <lineage>
        <taxon>Bacteria</taxon>
        <taxon>Pseudomonadati</taxon>
        <taxon>Pseudomonadota</taxon>
        <taxon>Gammaproteobacteria</taxon>
        <taxon>Enterobacterales</taxon>
        <taxon>Enterobacteriaceae</taxon>
        <taxon>Salmonella</taxon>
    </lineage>
</organism>
<proteinExistence type="inferred from homology"/>
<dbReference type="EMBL" id="UGWZ01000001">
    <property type="protein sequence ID" value="SUG12959.1"/>
    <property type="molecule type" value="Genomic_DNA"/>
</dbReference>
<evidence type="ECO:0000256" key="1">
    <source>
        <dbReference type="ARBA" id="ARBA00010927"/>
    </source>
</evidence>
<dbReference type="EMBL" id="LS483466">
    <property type="protein sequence ID" value="SQI19969.1"/>
    <property type="molecule type" value="Genomic_DNA"/>
</dbReference>
<evidence type="ECO:0000313" key="11">
    <source>
        <dbReference type="EMBL" id="SUG50657.1"/>
    </source>
</evidence>
<dbReference type="Proteomes" id="UP000248731">
    <property type="component" value="Chromosome 1"/>
</dbReference>
<dbReference type="InterPro" id="IPR035919">
    <property type="entry name" value="EAL_sf"/>
</dbReference>
<evidence type="ECO:0000313" key="8">
    <source>
        <dbReference type="EMBL" id="QXW48734.1"/>
    </source>
</evidence>
<dbReference type="SUPFAM" id="SSF141868">
    <property type="entry name" value="EAL domain-like"/>
    <property type="match status" value="1"/>
</dbReference>
<dbReference type="InterPro" id="IPR050706">
    <property type="entry name" value="Cyclic-di-GMP_PDE-like"/>
</dbReference>
<dbReference type="Proteomes" id="UP000839688">
    <property type="component" value="Unassembled WGS sequence"/>
</dbReference>
<dbReference type="Proteomes" id="UP000254124">
    <property type="component" value="Unassembled WGS sequence"/>
</dbReference>
<dbReference type="EMBL" id="CP079713">
    <property type="protein sequence ID" value="QXW48734.1"/>
    <property type="molecule type" value="Genomic_DNA"/>
</dbReference>
<evidence type="ECO:0000256" key="2">
    <source>
        <dbReference type="ARBA" id="ARBA00011576"/>
    </source>
</evidence>
<sequence>MDRAFVNELSEAGDGATIVAAIVAQAKALNLQIVAKGVENETQQQFLTQLGCHKLQRFFVWQTAHCSENCSRYSRSHQYICQINI</sequence>
<dbReference type="GO" id="GO:0016301">
    <property type="term" value="F:kinase activity"/>
    <property type="evidence" value="ECO:0007669"/>
    <property type="project" value="UniProtKB-KW"/>
</dbReference>
<keyword evidence="12" id="KW-1185">Reference proteome</keyword>
<keyword evidence="9" id="KW-0418">Kinase</keyword>
<dbReference type="PROSITE" id="PS50883">
    <property type="entry name" value="EAL"/>
    <property type="match status" value="1"/>
</dbReference>
<protein>
    <recommendedName>
        <fullName evidence="3">Anti-FlhC(2)FlhD(4) factor YdiV</fullName>
    </recommendedName>
</protein>
<keyword evidence="9" id="KW-0808">Transferase</keyword>
<dbReference type="InterPro" id="IPR001633">
    <property type="entry name" value="EAL_dom"/>
</dbReference>
<evidence type="ECO:0000313" key="13">
    <source>
        <dbReference type="Proteomes" id="UP000254124"/>
    </source>
</evidence>
<evidence type="ECO:0000313" key="14">
    <source>
        <dbReference type="Proteomes" id="UP000255443"/>
    </source>
</evidence>
<dbReference type="PANTHER" id="PTHR33121">
    <property type="entry name" value="CYCLIC DI-GMP PHOSPHODIESTERASE PDEF"/>
    <property type="match status" value="1"/>
</dbReference>